<organism evidence="3 4">
    <name type="scientific">Pseudoramibacter alactolyticus ATCC 23263</name>
    <dbReference type="NCBI Taxonomy" id="887929"/>
    <lineage>
        <taxon>Bacteria</taxon>
        <taxon>Bacillati</taxon>
        <taxon>Bacillota</taxon>
        <taxon>Clostridia</taxon>
        <taxon>Eubacteriales</taxon>
        <taxon>Eubacteriaceae</taxon>
        <taxon>Pseudoramibacter</taxon>
    </lineage>
</organism>
<feature type="active site" description="Proton acceptor" evidence="1">
    <location>
        <position position="146"/>
    </location>
</feature>
<dbReference type="OrthoDB" id="9770331at2"/>
<sequence>MAKQALLVVSFGTSYHETYHKTIEAIENDLKAAFPEADFFHAYTSKMIIGKLKKRDGIVMDTPAEALEKIKAGGYAEVVCQATHIINGHEFYRMIREMRPYQDVFERFIVGRPLLSSHADFEAMAGVLADLLPPLSPVDAWVFMGHGTDHYANSCYPAMDHYLKACGSNLFMATVEGYPTLKDVTAALHAGHYRRVGLMPFMVVAGDHALNDMAGADGDSWQSRLRAEGFDVASVVRGLGEYPSVRAMFIDHAQNGTELKELI</sequence>
<accession>E6MI65</accession>
<feature type="binding site" evidence="2">
    <location>
        <position position="146"/>
    </location>
    <ligand>
        <name>Co(2+)</name>
        <dbReference type="ChEBI" id="CHEBI:48828"/>
    </ligand>
</feature>
<dbReference type="GO" id="GO:0046872">
    <property type="term" value="F:metal ion binding"/>
    <property type="evidence" value="ECO:0007669"/>
    <property type="project" value="UniProtKB-KW"/>
</dbReference>
<dbReference type="eggNOG" id="COG4822">
    <property type="taxonomic scope" value="Bacteria"/>
</dbReference>
<protein>
    <submittedName>
        <fullName evidence="3">Cobalt chelatase (CbiK)</fullName>
        <ecNumber evidence="3">4.99.1.-</ecNumber>
    </submittedName>
</protein>
<comment type="caution">
    <text evidence="3">The sequence shown here is derived from an EMBL/GenBank/DDBJ whole genome shotgun (WGS) entry which is preliminary data.</text>
</comment>
<dbReference type="EC" id="4.99.1.-" evidence="3"/>
<dbReference type="GO" id="GO:0016852">
    <property type="term" value="F:sirohydrochlorin cobaltochelatase activity"/>
    <property type="evidence" value="ECO:0007669"/>
    <property type="project" value="InterPro"/>
</dbReference>
<name>E6MI65_9FIRM</name>
<reference evidence="3 4" key="1">
    <citation type="submission" date="2010-12" db="EMBL/GenBank/DDBJ databases">
        <authorList>
            <person name="Muzny D."/>
            <person name="Qin X."/>
            <person name="Deng J."/>
            <person name="Jiang H."/>
            <person name="Liu Y."/>
            <person name="Qu J."/>
            <person name="Song X.-Z."/>
            <person name="Zhang L."/>
            <person name="Thornton R."/>
            <person name="Coyle M."/>
            <person name="Francisco L."/>
            <person name="Jackson L."/>
            <person name="Javaid M."/>
            <person name="Korchina V."/>
            <person name="Kovar C."/>
            <person name="Mata R."/>
            <person name="Mathew T."/>
            <person name="Ngo R."/>
            <person name="Nguyen L."/>
            <person name="Nguyen N."/>
            <person name="Okwuonu G."/>
            <person name="Ongeri F."/>
            <person name="Pham C."/>
            <person name="Simmons D."/>
            <person name="Wilczek-Boney K."/>
            <person name="Hale W."/>
            <person name="Jakkamsetti A."/>
            <person name="Pham P."/>
            <person name="Ruth R."/>
            <person name="San Lucas F."/>
            <person name="Warren J."/>
            <person name="Zhang J."/>
            <person name="Zhao Z."/>
            <person name="Zhou C."/>
            <person name="Zhu D."/>
            <person name="Lee S."/>
            <person name="Bess C."/>
            <person name="Blankenburg K."/>
            <person name="Forbes L."/>
            <person name="Fu Q."/>
            <person name="Gubbala S."/>
            <person name="Hirani K."/>
            <person name="Jayaseelan J.C."/>
            <person name="Lara F."/>
            <person name="Munidasa M."/>
            <person name="Palculict T."/>
            <person name="Patil S."/>
            <person name="Pu L.-L."/>
            <person name="Saada N."/>
            <person name="Tang L."/>
            <person name="Weissenberger G."/>
            <person name="Zhu Y."/>
            <person name="Hemphill L."/>
            <person name="Shang Y."/>
            <person name="Youmans B."/>
            <person name="Ayvaz T."/>
            <person name="Ross M."/>
            <person name="Santibanez J."/>
            <person name="Aqrawi P."/>
            <person name="Gross S."/>
            <person name="Joshi V."/>
            <person name="Fowler G."/>
            <person name="Nazareth L."/>
            <person name="Reid J."/>
            <person name="Worley K."/>
            <person name="Petrosino J."/>
            <person name="Highlander S."/>
            <person name="Gibbs R."/>
        </authorList>
    </citation>
    <scope>NUCLEOTIDE SEQUENCE [LARGE SCALE GENOMIC DNA]</scope>
    <source>
        <strain evidence="3 4">ATCC 23263</strain>
    </source>
</reference>
<dbReference type="AlphaFoldDB" id="E6MI65"/>
<evidence type="ECO:0000313" key="4">
    <source>
        <dbReference type="Proteomes" id="UP000004754"/>
    </source>
</evidence>
<proteinExistence type="predicted"/>
<keyword evidence="4" id="KW-1185">Reference proteome</keyword>
<evidence type="ECO:0000256" key="1">
    <source>
        <dbReference type="PIRSR" id="PIRSR033579-1"/>
    </source>
</evidence>
<dbReference type="Gene3D" id="3.40.50.1400">
    <property type="match status" value="2"/>
</dbReference>
<dbReference type="EMBL" id="AEQN01000022">
    <property type="protein sequence ID" value="EFV01217.1"/>
    <property type="molecule type" value="Genomic_DNA"/>
</dbReference>
<dbReference type="STRING" id="887929.HMP0721_1598"/>
<dbReference type="GO" id="GO:0019251">
    <property type="term" value="P:anaerobic cobalamin biosynthetic process"/>
    <property type="evidence" value="ECO:0007669"/>
    <property type="project" value="InterPro"/>
</dbReference>
<gene>
    <name evidence="3" type="primary">cbiK</name>
    <name evidence="3" type="ORF">HMP0721_1598</name>
</gene>
<dbReference type="SUPFAM" id="SSF53800">
    <property type="entry name" value="Chelatase"/>
    <property type="match status" value="1"/>
</dbReference>
<dbReference type="HOGENOM" id="CLU_036584_1_1_9"/>
<feature type="binding site" evidence="2">
    <location>
        <position position="208"/>
    </location>
    <ligand>
        <name>Co(2+)</name>
        <dbReference type="ChEBI" id="CHEBI:48828"/>
    </ligand>
</feature>
<dbReference type="Proteomes" id="UP000004754">
    <property type="component" value="Unassembled WGS sequence"/>
</dbReference>
<evidence type="ECO:0000256" key="2">
    <source>
        <dbReference type="PIRSR" id="PIRSR033579-3"/>
    </source>
</evidence>
<dbReference type="CDD" id="cd03412">
    <property type="entry name" value="CbiK_N"/>
    <property type="match status" value="1"/>
</dbReference>
<dbReference type="RefSeq" id="WP_006599020.1">
    <property type="nucleotide sequence ID" value="NZ_GL622359.1"/>
</dbReference>
<dbReference type="Pfam" id="PF06180">
    <property type="entry name" value="CbiK"/>
    <property type="match status" value="1"/>
</dbReference>
<keyword evidence="2" id="KW-0479">Metal-binding</keyword>
<keyword evidence="2" id="KW-0170">Cobalt</keyword>
<evidence type="ECO:0000313" key="3">
    <source>
        <dbReference type="EMBL" id="EFV01217.1"/>
    </source>
</evidence>
<keyword evidence="3" id="KW-0456">Lyase</keyword>
<feature type="binding site" evidence="2">
    <location>
        <position position="176"/>
    </location>
    <ligand>
        <name>Co(2+)</name>
        <dbReference type="ChEBI" id="CHEBI:48828"/>
    </ligand>
</feature>
<dbReference type="InterPro" id="IPR010388">
    <property type="entry name" value="Anaerobic_Co-chelatase"/>
</dbReference>
<dbReference type="PIRSF" id="PIRSF033579">
    <property type="entry name" value="Anaer_Co_chel"/>
    <property type="match status" value="1"/>
</dbReference>
<dbReference type="CDD" id="cd03413">
    <property type="entry name" value="CbiK_C"/>
    <property type="match status" value="1"/>
</dbReference>